<gene>
    <name evidence="1" type="ORF">JCGZ_22967</name>
</gene>
<name>A0A067L8U7_JATCU</name>
<evidence type="ECO:0000313" key="2">
    <source>
        <dbReference type="Proteomes" id="UP000027138"/>
    </source>
</evidence>
<proteinExistence type="predicted"/>
<dbReference type="Proteomes" id="UP000027138">
    <property type="component" value="Unassembled WGS sequence"/>
</dbReference>
<sequence length="185" mass="21149">MVEEIPAVPWLDIDPALLILPVFGFSTYEIPSYDFGADVVPLQSLVERAMRENGQDPSSVLGLMGSQLLLQLWDFEKLQVMAPPLDHLMFDYRPQFYIHRQCHLIGETVEDWTTILRDLTFKGVRWTCPWWYINWPSRTTVPISNVADTSSSDLYRFWLQAYTGVGADSESADLLTVRFLLGAGM</sequence>
<accession>A0A067L8U7</accession>
<organism evidence="1 2">
    <name type="scientific">Jatropha curcas</name>
    <name type="common">Barbados nut</name>
    <dbReference type="NCBI Taxonomy" id="180498"/>
    <lineage>
        <taxon>Eukaryota</taxon>
        <taxon>Viridiplantae</taxon>
        <taxon>Streptophyta</taxon>
        <taxon>Embryophyta</taxon>
        <taxon>Tracheophyta</taxon>
        <taxon>Spermatophyta</taxon>
        <taxon>Magnoliopsida</taxon>
        <taxon>eudicotyledons</taxon>
        <taxon>Gunneridae</taxon>
        <taxon>Pentapetalae</taxon>
        <taxon>rosids</taxon>
        <taxon>fabids</taxon>
        <taxon>Malpighiales</taxon>
        <taxon>Euphorbiaceae</taxon>
        <taxon>Crotonoideae</taxon>
        <taxon>Jatropheae</taxon>
        <taxon>Jatropha</taxon>
    </lineage>
</organism>
<dbReference type="AlphaFoldDB" id="A0A067L8U7"/>
<evidence type="ECO:0000313" key="1">
    <source>
        <dbReference type="EMBL" id="KDP43653.1"/>
    </source>
</evidence>
<dbReference type="EMBL" id="KK914265">
    <property type="protein sequence ID" value="KDP43653.1"/>
    <property type="molecule type" value="Genomic_DNA"/>
</dbReference>
<protein>
    <submittedName>
        <fullName evidence="1">Uncharacterized protein</fullName>
    </submittedName>
</protein>
<keyword evidence="2" id="KW-1185">Reference proteome</keyword>
<reference evidence="1 2" key="1">
    <citation type="journal article" date="2014" name="PLoS ONE">
        <title>Global Analysis of Gene Expression Profiles in Physic Nut (Jatropha curcas L.) Seedlings Exposed to Salt Stress.</title>
        <authorList>
            <person name="Zhang L."/>
            <person name="Zhang C."/>
            <person name="Wu P."/>
            <person name="Chen Y."/>
            <person name="Li M."/>
            <person name="Jiang H."/>
            <person name="Wu G."/>
        </authorList>
    </citation>
    <scope>NUCLEOTIDE SEQUENCE [LARGE SCALE GENOMIC DNA]</scope>
    <source>
        <strain evidence="2">cv. GZQX0401</strain>
        <tissue evidence="1">Young leaves</tissue>
    </source>
</reference>